<comment type="caution">
    <text evidence="2">The sequence shown here is derived from an EMBL/GenBank/DDBJ whole genome shotgun (WGS) entry which is preliminary data.</text>
</comment>
<accession>A0A1Y3B8A7</accession>
<reference evidence="2 3" key="1">
    <citation type="submission" date="2017-03" db="EMBL/GenBank/DDBJ databases">
        <title>Genome Survey of Euroglyphus maynei.</title>
        <authorList>
            <person name="Arlian L.G."/>
            <person name="Morgan M.S."/>
            <person name="Rider S.D."/>
        </authorList>
    </citation>
    <scope>NUCLEOTIDE SEQUENCE [LARGE SCALE GENOMIC DNA]</scope>
    <source>
        <strain evidence="2">Arlian Lab</strain>
        <tissue evidence="2">Whole body</tissue>
    </source>
</reference>
<feature type="region of interest" description="Disordered" evidence="1">
    <location>
        <begin position="58"/>
        <end position="77"/>
    </location>
</feature>
<evidence type="ECO:0000313" key="3">
    <source>
        <dbReference type="Proteomes" id="UP000194236"/>
    </source>
</evidence>
<proteinExistence type="predicted"/>
<sequence>MARKRKSDDEHRWKPMKIECDDGLTAEDFEGLVAIEELDNYQIIHAESPIKKSPIIDDEKNEKEIKPKRKKKKLINN</sequence>
<feature type="non-terminal residue" evidence="2">
    <location>
        <position position="77"/>
    </location>
</feature>
<gene>
    <name evidence="2" type="ORF">BLA29_015094</name>
</gene>
<evidence type="ECO:0000313" key="2">
    <source>
        <dbReference type="EMBL" id="OTF76113.1"/>
    </source>
</evidence>
<dbReference type="EMBL" id="MUJZ01039027">
    <property type="protein sequence ID" value="OTF76113.1"/>
    <property type="molecule type" value="Genomic_DNA"/>
</dbReference>
<protein>
    <submittedName>
        <fullName evidence="2">Uncharacterized protein</fullName>
    </submittedName>
</protein>
<evidence type="ECO:0000256" key="1">
    <source>
        <dbReference type="SAM" id="MobiDB-lite"/>
    </source>
</evidence>
<dbReference type="AlphaFoldDB" id="A0A1Y3B8A7"/>
<dbReference type="Proteomes" id="UP000194236">
    <property type="component" value="Unassembled WGS sequence"/>
</dbReference>
<keyword evidence="3" id="KW-1185">Reference proteome</keyword>
<organism evidence="2 3">
    <name type="scientific">Euroglyphus maynei</name>
    <name type="common">Mayne's house dust mite</name>
    <dbReference type="NCBI Taxonomy" id="6958"/>
    <lineage>
        <taxon>Eukaryota</taxon>
        <taxon>Metazoa</taxon>
        <taxon>Ecdysozoa</taxon>
        <taxon>Arthropoda</taxon>
        <taxon>Chelicerata</taxon>
        <taxon>Arachnida</taxon>
        <taxon>Acari</taxon>
        <taxon>Acariformes</taxon>
        <taxon>Sarcoptiformes</taxon>
        <taxon>Astigmata</taxon>
        <taxon>Psoroptidia</taxon>
        <taxon>Analgoidea</taxon>
        <taxon>Pyroglyphidae</taxon>
        <taxon>Pyroglyphinae</taxon>
        <taxon>Euroglyphus</taxon>
    </lineage>
</organism>
<name>A0A1Y3B8A7_EURMA</name>
<feature type="compositionally biased region" description="Basic residues" evidence="1">
    <location>
        <begin position="66"/>
        <end position="77"/>
    </location>
</feature>